<dbReference type="STRING" id="655355.SAMN05216283_101555"/>
<reference evidence="2 3" key="1">
    <citation type="submission" date="2016-10" db="EMBL/GenBank/DDBJ databases">
        <authorList>
            <person name="de Groot N.N."/>
        </authorList>
    </citation>
    <scope>NUCLEOTIDE SEQUENCE [LARGE SCALE GENOMIC DNA]</scope>
    <source>
        <strain evidence="2 3">CGMCC 1.9156</strain>
    </source>
</reference>
<dbReference type="InterPro" id="IPR005532">
    <property type="entry name" value="SUMF_dom"/>
</dbReference>
<dbReference type="AlphaFoldDB" id="A0A1I2BZ48"/>
<dbReference type="Gene3D" id="3.90.1580.10">
    <property type="entry name" value="paralog of FGE (formylglycine-generating enzyme)"/>
    <property type="match status" value="2"/>
</dbReference>
<dbReference type="EMBL" id="FONW01000001">
    <property type="protein sequence ID" value="SFE61419.1"/>
    <property type="molecule type" value="Genomic_DNA"/>
</dbReference>
<name>A0A1I2BZ48_9BACT</name>
<organism evidence="2 3">
    <name type="scientific">Sunxiuqinia elliptica</name>
    <dbReference type="NCBI Taxonomy" id="655355"/>
    <lineage>
        <taxon>Bacteria</taxon>
        <taxon>Pseudomonadati</taxon>
        <taxon>Bacteroidota</taxon>
        <taxon>Bacteroidia</taxon>
        <taxon>Marinilabiliales</taxon>
        <taxon>Prolixibacteraceae</taxon>
        <taxon>Sunxiuqinia</taxon>
    </lineage>
</organism>
<sequence>MKKSIAIATLFVTVLLASSCKKDETLNYLYPEESRPFFEPSPFGMSYIERGSYVMGAEDDEIQGFNTTTKRVSVEAFWMDDTEITNNEYRQFVYWVRDSIARTILAESFPEYQVTEDGRGNFFDPPFLNWQIPIEWKNPEFQQAMEELYIPEEERVYFSKTIDTRKLIYEYQWIDYKQAAKRRNMYNLETQSYDGTVIDAEGNEVPIENRSSFIFRESTPVYPDTLCWIRDYTYAYNEPLTKRYFSHVGFDDYPVVGVSWHQAKAFCHWRTEMMNNYQQMMEVAPVHAYRLPTEAEWEYAARGGHERTLYSWGSYYTRNLPGCFKANFKPRRGNYVADSESSTTTMKVGSFDPNDYKLYDMAGNVAEWTSSAFNEAAYENISDFNPSYEYNSKPGDAPVLKRKVIRGGSWKDVAYYIRNSTRSFEYEDTTKSYIGFRCVRTSFKDEFRE</sequence>
<evidence type="ECO:0000313" key="2">
    <source>
        <dbReference type="EMBL" id="SFE61419.1"/>
    </source>
</evidence>
<accession>A0A1I2BZ48</accession>
<dbReference type="InterPro" id="IPR051043">
    <property type="entry name" value="Sulfatase_Mod_Factor_Kinase"/>
</dbReference>
<keyword evidence="3" id="KW-1185">Reference proteome</keyword>
<evidence type="ECO:0000313" key="3">
    <source>
        <dbReference type="Proteomes" id="UP000198964"/>
    </source>
</evidence>
<keyword evidence="2" id="KW-0449">Lipoprotein</keyword>
<dbReference type="Pfam" id="PF03781">
    <property type="entry name" value="FGE-sulfatase"/>
    <property type="match status" value="1"/>
</dbReference>
<gene>
    <name evidence="2" type="ORF">SAMN05216283_101555</name>
</gene>
<dbReference type="PANTHER" id="PTHR23150:SF19">
    <property type="entry name" value="FORMYLGLYCINE-GENERATING ENZYME"/>
    <property type="match status" value="1"/>
</dbReference>
<dbReference type="Proteomes" id="UP000198964">
    <property type="component" value="Unassembled WGS sequence"/>
</dbReference>
<dbReference type="InterPro" id="IPR016187">
    <property type="entry name" value="CTDL_fold"/>
</dbReference>
<dbReference type="GO" id="GO:0120147">
    <property type="term" value="F:formylglycine-generating oxidase activity"/>
    <property type="evidence" value="ECO:0007669"/>
    <property type="project" value="TreeGrafter"/>
</dbReference>
<feature type="domain" description="Sulfatase-modifying factor enzyme-like" evidence="1">
    <location>
        <begin position="45"/>
        <end position="440"/>
    </location>
</feature>
<dbReference type="PANTHER" id="PTHR23150">
    <property type="entry name" value="SULFATASE MODIFYING FACTOR 1, 2"/>
    <property type="match status" value="1"/>
</dbReference>
<dbReference type="InterPro" id="IPR042095">
    <property type="entry name" value="SUMF_sf"/>
</dbReference>
<dbReference type="RefSeq" id="WP_093918285.1">
    <property type="nucleotide sequence ID" value="NZ_FONW01000001.1"/>
</dbReference>
<evidence type="ECO:0000259" key="1">
    <source>
        <dbReference type="Pfam" id="PF03781"/>
    </source>
</evidence>
<dbReference type="PROSITE" id="PS51257">
    <property type="entry name" value="PROKAR_LIPOPROTEIN"/>
    <property type="match status" value="1"/>
</dbReference>
<proteinExistence type="predicted"/>
<dbReference type="SUPFAM" id="SSF56436">
    <property type="entry name" value="C-type lectin-like"/>
    <property type="match status" value="1"/>
</dbReference>
<protein>
    <submittedName>
        <fullName evidence="2">Gliding motility-associated lipoprotein GldK</fullName>
    </submittedName>
</protein>